<organism evidence="1 2">
    <name type="scientific">Macrolepiota fuliginosa MF-IS2</name>
    <dbReference type="NCBI Taxonomy" id="1400762"/>
    <lineage>
        <taxon>Eukaryota</taxon>
        <taxon>Fungi</taxon>
        <taxon>Dikarya</taxon>
        <taxon>Basidiomycota</taxon>
        <taxon>Agaricomycotina</taxon>
        <taxon>Agaricomycetes</taxon>
        <taxon>Agaricomycetidae</taxon>
        <taxon>Agaricales</taxon>
        <taxon>Agaricineae</taxon>
        <taxon>Agaricaceae</taxon>
        <taxon>Macrolepiota</taxon>
    </lineage>
</organism>
<accession>A0A9P6C4X4</accession>
<dbReference type="OrthoDB" id="3349961at2759"/>
<gene>
    <name evidence="1" type="ORF">P691DRAFT_806874</name>
</gene>
<name>A0A9P6C4X4_9AGAR</name>
<evidence type="ECO:0000313" key="2">
    <source>
        <dbReference type="Proteomes" id="UP000807342"/>
    </source>
</evidence>
<dbReference type="AlphaFoldDB" id="A0A9P6C4X4"/>
<evidence type="ECO:0000313" key="1">
    <source>
        <dbReference type="EMBL" id="KAF9451777.1"/>
    </source>
</evidence>
<comment type="caution">
    <text evidence="1">The sequence shown here is derived from an EMBL/GenBank/DDBJ whole genome shotgun (WGS) entry which is preliminary data.</text>
</comment>
<dbReference type="Proteomes" id="UP000807342">
    <property type="component" value="Unassembled WGS sequence"/>
</dbReference>
<keyword evidence="2" id="KW-1185">Reference proteome</keyword>
<dbReference type="EMBL" id="MU151080">
    <property type="protein sequence ID" value="KAF9451777.1"/>
    <property type="molecule type" value="Genomic_DNA"/>
</dbReference>
<proteinExistence type="predicted"/>
<sequence>MFGLRRKEQPWEVVDCKAVEPVSTYYDDDELDVLSVSEADTRGTYVFDVRSHNGDHCHQLRRAVTFAQQQLLREVEKKGFNILLIEGWRLTLLRRGKHMRLEVQYSGRAAKTVGQSYKHCRPPPFMGVLHSSH</sequence>
<reference evidence="1" key="1">
    <citation type="submission" date="2020-11" db="EMBL/GenBank/DDBJ databases">
        <authorList>
            <consortium name="DOE Joint Genome Institute"/>
            <person name="Ahrendt S."/>
            <person name="Riley R."/>
            <person name="Andreopoulos W."/>
            <person name="Labutti K."/>
            <person name="Pangilinan J."/>
            <person name="Ruiz-Duenas F.J."/>
            <person name="Barrasa J.M."/>
            <person name="Sanchez-Garcia M."/>
            <person name="Camarero S."/>
            <person name="Miyauchi S."/>
            <person name="Serrano A."/>
            <person name="Linde D."/>
            <person name="Babiker R."/>
            <person name="Drula E."/>
            <person name="Ayuso-Fernandez I."/>
            <person name="Pacheco R."/>
            <person name="Padilla G."/>
            <person name="Ferreira P."/>
            <person name="Barriuso J."/>
            <person name="Kellner H."/>
            <person name="Castanera R."/>
            <person name="Alfaro M."/>
            <person name="Ramirez L."/>
            <person name="Pisabarro A.G."/>
            <person name="Kuo A."/>
            <person name="Tritt A."/>
            <person name="Lipzen A."/>
            <person name="He G."/>
            <person name="Yan M."/>
            <person name="Ng V."/>
            <person name="Cullen D."/>
            <person name="Martin F."/>
            <person name="Rosso M.-N."/>
            <person name="Henrissat B."/>
            <person name="Hibbett D."/>
            <person name="Martinez A.T."/>
            <person name="Grigoriev I.V."/>
        </authorList>
    </citation>
    <scope>NUCLEOTIDE SEQUENCE</scope>
    <source>
        <strain evidence="1">MF-IS2</strain>
    </source>
</reference>
<protein>
    <submittedName>
        <fullName evidence="1">Uncharacterized protein</fullName>
    </submittedName>
</protein>